<dbReference type="Proteomes" id="UP001396334">
    <property type="component" value="Unassembled WGS sequence"/>
</dbReference>
<proteinExistence type="predicted"/>
<name>A0ABR2SN87_9ROSI</name>
<keyword evidence="2" id="KW-1185">Reference proteome</keyword>
<organism evidence="1 2">
    <name type="scientific">Hibiscus sabdariffa</name>
    <name type="common">roselle</name>
    <dbReference type="NCBI Taxonomy" id="183260"/>
    <lineage>
        <taxon>Eukaryota</taxon>
        <taxon>Viridiplantae</taxon>
        <taxon>Streptophyta</taxon>
        <taxon>Embryophyta</taxon>
        <taxon>Tracheophyta</taxon>
        <taxon>Spermatophyta</taxon>
        <taxon>Magnoliopsida</taxon>
        <taxon>eudicotyledons</taxon>
        <taxon>Gunneridae</taxon>
        <taxon>Pentapetalae</taxon>
        <taxon>rosids</taxon>
        <taxon>malvids</taxon>
        <taxon>Malvales</taxon>
        <taxon>Malvaceae</taxon>
        <taxon>Malvoideae</taxon>
        <taxon>Hibiscus</taxon>
    </lineage>
</organism>
<sequence>MARRRANYISSLKLDGSTWCDDQLFLRQAALVFFQGLFSSSETDGYGYGVRGQFLRQEDFGLDLNMHLLPFPVLLRIVDVKEPDSLFSEDTIRWGLTSNHNFTVKSAYELQFGSLSGDSDRV</sequence>
<accession>A0ABR2SN87</accession>
<gene>
    <name evidence="1" type="ORF">V6N11_039544</name>
</gene>
<evidence type="ECO:0000313" key="1">
    <source>
        <dbReference type="EMBL" id="KAK9026710.1"/>
    </source>
</evidence>
<protein>
    <submittedName>
        <fullName evidence="1">Uncharacterized protein</fullName>
    </submittedName>
</protein>
<dbReference type="EMBL" id="JBBPBN010000013">
    <property type="protein sequence ID" value="KAK9026710.1"/>
    <property type="molecule type" value="Genomic_DNA"/>
</dbReference>
<comment type="caution">
    <text evidence="1">The sequence shown here is derived from an EMBL/GenBank/DDBJ whole genome shotgun (WGS) entry which is preliminary data.</text>
</comment>
<evidence type="ECO:0000313" key="2">
    <source>
        <dbReference type="Proteomes" id="UP001396334"/>
    </source>
</evidence>
<reference evidence="1 2" key="1">
    <citation type="journal article" date="2024" name="G3 (Bethesda)">
        <title>Genome assembly of Hibiscus sabdariffa L. provides insights into metabolisms of medicinal natural products.</title>
        <authorList>
            <person name="Kim T."/>
        </authorList>
    </citation>
    <scope>NUCLEOTIDE SEQUENCE [LARGE SCALE GENOMIC DNA]</scope>
    <source>
        <strain evidence="1">TK-2024</strain>
        <tissue evidence="1">Old leaves</tissue>
    </source>
</reference>